<organism evidence="11 12">
    <name type="scientific">Merdimonas faecis</name>
    <dbReference type="NCBI Taxonomy" id="1653435"/>
    <lineage>
        <taxon>Bacteria</taxon>
        <taxon>Bacillati</taxon>
        <taxon>Bacillota</taxon>
        <taxon>Clostridia</taxon>
        <taxon>Lachnospirales</taxon>
        <taxon>Lachnospiraceae</taxon>
        <taxon>Merdimonas</taxon>
    </lineage>
</organism>
<evidence type="ECO:0000256" key="9">
    <source>
        <dbReference type="RuleBase" id="RU004386"/>
    </source>
</evidence>
<dbReference type="GO" id="GO:0004177">
    <property type="term" value="F:aminopeptidase activity"/>
    <property type="evidence" value="ECO:0007669"/>
    <property type="project" value="UniProtKB-KW"/>
</dbReference>
<dbReference type="RefSeq" id="WP_277271469.1">
    <property type="nucleotide sequence ID" value="NZ_DYXE01000008.1"/>
</dbReference>
<keyword evidence="6 9" id="KW-0378">Hydrolase</keyword>
<keyword evidence="7 9" id="KW-0862">Zinc</keyword>
<dbReference type="InterPro" id="IPR001948">
    <property type="entry name" value="Peptidase_M18"/>
</dbReference>
<evidence type="ECO:0000256" key="5">
    <source>
        <dbReference type="ARBA" id="ARBA00022723"/>
    </source>
</evidence>
<evidence type="ECO:0000256" key="8">
    <source>
        <dbReference type="ARBA" id="ARBA00023049"/>
    </source>
</evidence>
<dbReference type="GO" id="GO:0005737">
    <property type="term" value="C:cytoplasm"/>
    <property type="evidence" value="ECO:0007669"/>
    <property type="project" value="UniProtKB-ARBA"/>
</dbReference>
<dbReference type="AlphaFoldDB" id="A0A9D3AIC5"/>
<keyword evidence="4 9" id="KW-0645">Protease</keyword>
<accession>A0A9D3AIC5</accession>
<dbReference type="Gene3D" id="2.30.250.10">
    <property type="entry name" value="Aminopeptidase i, Domain 2"/>
    <property type="match status" value="1"/>
</dbReference>
<keyword evidence="5 9" id="KW-0479">Metal-binding</keyword>
<evidence type="ECO:0000256" key="3">
    <source>
        <dbReference type="ARBA" id="ARBA00022438"/>
    </source>
</evidence>
<reference evidence="11" key="1">
    <citation type="journal article" date="2021" name="PeerJ">
        <title>Extensive microbial diversity within the chicken gut microbiome revealed by metagenomics and culture.</title>
        <authorList>
            <person name="Gilroy R."/>
            <person name="Ravi A."/>
            <person name="Getino M."/>
            <person name="Pursley I."/>
            <person name="Horton D.L."/>
            <person name="Alikhan N.F."/>
            <person name="Baker D."/>
            <person name="Gharbi K."/>
            <person name="Hall N."/>
            <person name="Watson M."/>
            <person name="Adriaenssens E.M."/>
            <person name="Foster-Nyarko E."/>
            <person name="Jarju S."/>
            <person name="Secka A."/>
            <person name="Antonio M."/>
            <person name="Oren A."/>
            <person name="Chaudhuri R.R."/>
            <person name="La Ragione R."/>
            <person name="Hildebrand F."/>
            <person name="Pallen M.J."/>
        </authorList>
    </citation>
    <scope>NUCLEOTIDE SEQUENCE</scope>
    <source>
        <strain evidence="11">USAMLcec4-12693</strain>
    </source>
</reference>
<dbReference type="PANTHER" id="PTHR28570">
    <property type="entry name" value="ASPARTYL AMINOPEPTIDASE"/>
    <property type="match status" value="1"/>
</dbReference>
<dbReference type="SUPFAM" id="SSF101821">
    <property type="entry name" value="Aminopeptidase/glucanase lid domain"/>
    <property type="match status" value="1"/>
</dbReference>
<comment type="similarity">
    <text evidence="2 9">Belongs to the peptidase M18 family.</text>
</comment>
<evidence type="ECO:0000313" key="11">
    <source>
        <dbReference type="EMBL" id="HJH48782.1"/>
    </source>
</evidence>
<evidence type="ECO:0000256" key="10">
    <source>
        <dbReference type="RuleBase" id="RU004387"/>
    </source>
</evidence>
<dbReference type="PANTHER" id="PTHR28570:SF3">
    <property type="entry name" value="ASPARTYL AMINOPEPTIDASE"/>
    <property type="match status" value="1"/>
</dbReference>
<comment type="caution">
    <text evidence="11">The sequence shown here is derived from an EMBL/GenBank/DDBJ whole genome shotgun (WGS) entry which is preliminary data.</text>
</comment>
<dbReference type="EMBL" id="DYXE01000008">
    <property type="protein sequence ID" value="HJH48782.1"/>
    <property type="molecule type" value="Genomic_DNA"/>
</dbReference>
<evidence type="ECO:0000313" key="12">
    <source>
        <dbReference type="Proteomes" id="UP000813420"/>
    </source>
</evidence>
<dbReference type="Gene3D" id="3.40.630.10">
    <property type="entry name" value="Zn peptidases"/>
    <property type="match status" value="1"/>
</dbReference>
<evidence type="ECO:0000256" key="4">
    <source>
        <dbReference type="ARBA" id="ARBA00022670"/>
    </source>
</evidence>
<protein>
    <recommendedName>
        <fullName evidence="10">M18 family aminopeptidase</fullName>
        <ecNumber evidence="10">3.4.11.-</ecNumber>
    </recommendedName>
</protein>
<dbReference type="CDD" id="cd05658">
    <property type="entry name" value="M18_DAP"/>
    <property type="match status" value="1"/>
</dbReference>
<name>A0A9D3AIC5_9FIRM</name>
<dbReference type="PRINTS" id="PR00932">
    <property type="entry name" value="AMINO1PTASE"/>
</dbReference>
<keyword evidence="3 9" id="KW-0031">Aminopeptidase</keyword>
<reference evidence="11" key="2">
    <citation type="submission" date="2021-09" db="EMBL/GenBank/DDBJ databases">
        <authorList>
            <person name="Gilroy R."/>
        </authorList>
    </citation>
    <scope>NUCLEOTIDE SEQUENCE</scope>
    <source>
        <strain evidence="11">USAMLcec4-12693</strain>
    </source>
</reference>
<dbReference type="GO" id="GO:0006508">
    <property type="term" value="P:proteolysis"/>
    <property type="evidence" value="ECO:0007669"/>
    <property type="project" value="UniProtKB-KW"/>
</dbReference>
<dbReference type="Proteomes" id="UP000813420">
    <property type="component" value="Unassembled WGS sequence"/>
</dbReference>
<keyword evidence="8 9" id="KW-0482">Metalloprotease</keyword>
<evidence type="ECO:0000256" key="7">
    <source>
        <dbReference type="ARBA" id="ARBA00022833"/>
    </source>
</evidence>
<dbReference type="GO" id="GO:0008270">
    <property type="term" value="F:zinc ion binding"/>
    <property type="evidence" value="ECO:0007669"/>
    <property type="project" value="InterPro"/>
</dbReference>
<evidence type="ECO:0000256" key="2">
    <source>
        <dbReference type="ARBA" id="ARBA00008290"/>
    </source>
</evidence>
<gene>
    <name evidence="11" type="ORF">K8V39_00785</name>
</gene>
<dbReference type="Pfam" id="PF02127">
    <property type="entry name" value="Peptidase_M18"/>
    <property type="match status" value="1"/>
</dbReference>
<dbReference type="GO" id="GO:0008237">
    <property type="term" value="F:metallopeptidase activity"/>
    <property type="evidence" value="ECO:0007669"/>
    <property type="project" value="UniProtKB-KW"/>
</dbReference>
<dbReference type="EC" id="3.4.11.-" evidence="10"/>
<evidence type="ECO:0000256" key="6">
    <source>
        <dbReference type="ARBA" id="ARBA00022801"/>
    </source>
</evidence>
<proteinExistence type="inferred from homology"/>
<sequence>MDRNEQLFTFIEESPTPYHVVRTISRKLLEKGFQELKEQESWKLEAGGSYYVSRNGSSLIAFRIPETETRGFRIVAGHSDSPCFKLKEHPEIGVEGQYVKLNVERYGGMIDSSWLDRPLSVAGRVVVSDKGSLKTLLVDLKRDVCLIPSLAVHMSRDGENSQKTKIQKEMLPLYAGKTAAGSLLKEIADCAGVRPEDILGNDLFLYNRMKGRVWGASGEYISSGRLDDLQCVFAGFQAFLAAEVDDQIPVLCVYDNEEVGSTTRQGAASTLLLDTLLRINEALGRTPGQYRQAVAGSFMLSADNAHGVHPNYPEKACPTNRPYLNGGVVLKFSANQKYTTDAVSAALVRELCHKAGVPCQTYVNHSDVPGGSTLGNISANQVAVRTADVGLAQLAMHSSYETAGSEDTAYMIRMMKEFFQCRTDG</sequence>
<dbReference type="SUPFAM" id="SSF53187">
    <property type="entry name" value="Zn-dependent exopeptidases"/>
    <property type="match status" value="1"/>
</dbReference>
<evidence type="ECO:0000256" key="1">
    <source>
        <dbReference type="ARBA" id="ARBA00001947"/>
    </source>
</evidence>
<comment type="cofactor">
    <cofactor evidence="1 10">
        <name>Zn(2+)</name>
        <dbReference type="ChEBI" id="CHEBI:29105"/>
    </cofactor>
</comment>
<dbReference type="InterPro" id="IPR023358">
    <property type="entry name" value="Peptidase_M18_dom2"/>
</dbReference>
<dbReference type="NCBIfam" id="NF002759">
    <property type="entry name" value="PRK02813.1"/>
    <property type="match status" value="1"/>
</dbReference>